<evidence type="ECO:0000313" key="6">
    <source>
        <dbReference type="Proteomes" id="UP000177912"/>
    </source>
</evidence>
<dbReference type="GO" id="GO:0003824">
    <property type="term" value="F:catalytic activity"/>
    <property type="evidence" value="ECO:0007669"/>
    <property type="project" value="InterPro"/>
</dbReference>
<dbReference type="InterPro" id="IPR036265">
    <property type="entry name" value="HIT-like_sf"/>
</dbReference>
<dbReference type="STRING" id="1817822.A2826_02420"/>
<organism evidence="5 6">
    <name type="scientific">Candidatus Doudnabacteria bacterium RIFCSPHIGHO2_01_FULL_43_23</name>
    <dbReference type="NCBI Taxonomy" id="1817822"/>
    <lineage>
        <taxon>Bacteria</taxon>
        <taxon>Candidatus Doudnaibacteriota</taxon>
    </lineage>
</organism>
<comment type="caution">
    <text evidence="5">The sequence shown here is derived from an EMBL/GenBank/DDBJ whole genome shotgun (WGS) entry which is preliminary data.</text>
</comment>
<evidence type="ECO:0000313" key="5">
    <source>
        <dbReference type="EMBL" id="OGE80600.1"/>
    </source>
</evidence>
<feature type="short sequence motif" description="Histidine triad motif" evidence="2 3">
    <location>
        <begin position="96"/>
        <end position="100"/>
    </location>
</feature>
<sequence length="134" mass="14915">MNCIFCKIVSGELPSSKVYEDEKTLAFLDIKPIQPGHTLVIPKDHYTDVLDTPEDLLSDLIKTCKKVGGAVVKAMNADAFNLSANNGAASGQDVFHTHFHVIPRKTENRLASWPHRDYDKGQAIKIAEDIRKKI</sequence>
<dbReference type="SUPFAM" id="SSF54197">
    <property type="entry name" value="HIT-like"/>
    <property type="match status" value="1"/>
</dbReference>
<feature type="active site" description="Tele-AMP-histidine intermediate" evidence="1">
    <location>
        <position position="98"/>
    </location>
</feature>
<dbReference type="AlphaFoldDB" id="A0A1F5NTD0"/>
<dbReference type="InterPro" id="IPR001310">
    <property type="entry name" value="Histidine_triad_HIT"/>
</dbReference>
<dbReference type="Proteomes" id="UP000177912">
    <property type="component" value="Unassembled WGS sequence"/>
</dbReference>
<dbReference type="Gene3D" id="3.30.428.10">
    <property type="entry name" value="HIT-like"/>
    <property type="match status" value="1"/>
</dbReference>
<evidence type="ECO:0000256" key="3">
    <source>
        <dbReference type="PROSITE-ProRule" id="PRU00464"/>
    </source>
</evidence>
<dbReference type="CDD" id="cd01277">
    <property type="entry name" value="HINT_subgroup"/>
    <property type="match status" value="1"/>
</dbReference>
<proteinExistence type="predicted"/>
<dbReference type="PRINTS" id="PR00332">
    <property type="entry name" value="HISTRIAD"/>
</dbReference>
<evidence type="ECO:0000256" key="2">
    <source>
        <dbReference type="PIRSR" id="PIRSR601310-3"/>
    </source>
</evidence>
<evidence type="ECO:0000256" key="1">
    <source>
        <dbReference type="PIRSR" id="PIRSR601310-1"/>
    </source>
</evidence>
<name>A0A1F5NTD0_9BACT</name>
<dbReference type="InterPro" id="IPR019808">
    <property type="entry name" value="Histidine_triad_CS"/>
</dbReference>
<evidence type="ECO:0000259" key="4">
    <source>
        <dbReference type="PROSITE" id="PS51084"/>
    </source>
</evidence>
<dbReference type="PROSITE" id="PS00892">
    <property type="entry name" value="HIT_1"/>
    <property type="match status" value="1"/>
</dbReference>
<gene>
    <name evidence="5" type="ORF">A2826_02420</name>
</gene>
<feature type="domain" description="HIT" evidence="4">
    <location>
        <begin position="4"/>
        <end position="111"/>
    </location>
</feature>
<dbReference type="GO" id="GO:0009117">
    <property type="term" value="P:nucleotide metabolic process"/>
    <property type="evidence" value="ECO:0007669"/>
    <property type="project" value="TreeGrafter"/>
</dbReference>
<dbReference type="InterPro" id="IPR011146">
    <property type="entry name" value="HIT-like"/>
</dbReference>
<dbReference type="InterPro" id="IPR039384">
    <property type="entry name" value="HINT"/>
</dbReference>
<dbReference type="EMBL" id="MFEI01000025">
    <property type="protein sequence ID" value="OGE80600.1"/>
    <property type="molecule type" value="Genomic_DNA"/>
</dbReference>
<reference evidence="5 6" key="1">
    <citation type="journal article" date="2016" name="Nat. Commun.">
        <title>Thousands of microbial genomes shed light on interconnected biogeochemical processes in an aquifer system.</title>
        <authorList>
            <person name="Anantharaman K."/>
            <person name="Brown C.T."/>
            <person name="Hug L.A."/>
            <person name="Sharon I."/>
            <person name="Castelle C.J."/>
            <person name="Probst A.J."/>
            <person name="Thomas B.C."/>
            <person name="Singh A."/>
            <person name="Wilkins M.J."/>
            <person name="Karaoz U."/>
            <person name="Brodie E.L."/>
            <person name="Williams K.H."/>
            <person name="Hubbard S.S."/>
            <person name="Banfield J.F."/>
        </authorList>
    </citation>
    <scope>NUCLEOTIDE SEQUENCE [LARGE SCALE GENOMIC DNA]</scope>
</reference>
<dbReference type="Pfam" id="PF01230">
    <property type="entry name" value="HIT"/>
    <property type="match status" value="1"/>
</dbReference>
<dbReference type="PROSITE" id="PS51084">
    <property type="entry name" value="HIT_2"/>
    <property type="match status" value="1"/>
</dbReference>
<protein>
    <recommendedName>
        <fullName evidence="4">HIT domain-containing protein</fullName>
    </recommendedName>
</protein>
<dbReference type="PANTHER" id="PTHR46648:SF1">
    <property type="entry name" value="ADENOSINE 5'-MONOPHOSPHORAMIDASE HNT1"/>
    <property type="match status" value="1"/>
</dbReference>
<dbReference type="PANTHER" id="PTHR46648">
    <property type="entry name" value="HIT FAMILY PROTEIN 1"/>
    <property type="match status" value="1"/>
</dbReference>
<accession>A0A1F5NTD0</accession>